<dbReference type="Proteomes" id="UP000636800">
    <property type="component" value="Chromosome 10"/>
</dbReference>
<dbReference type="AlphaFoldDB" id="A0A835UK60"/>
<keyword evidence="3" id="KW-1185">Reference proteome</keyword>
<keyword evidence="1" id="KW-0732">Signal</keyword>
<sequence>MARRSREVEMELLQLLLLQWVGKLSCWLCDAWEFLVKEEEVEVEEEDDEEALLPFLQPPPTGTLRRDPPLVQYVLQPLQKYLGWERL</sequence>
<organism evidence="2 3">
    <name type="scientific">Vanilla planifolia</name>
    <name type="common">Vanilla</name>
    <dbReference type="NCBI Taxonomy" id="51239"/>
    <lineage>
        <taxon>Eukaryota</taxon>
        <taxon>Viridiplantae</taxon>
        <taxon>Streptophyta</taxon>
        <taxon>Embryophyta</taxon>
        <taxon>Tracheophyta</taxon>
        <taxon>Spermatophyta</taxon>
        <taxon>Magnoliopsida</taxon>
        <taxon>Liliopsida</taxon>
        <taxon>Asparagales</taxon>
        <taxon>Orchidaceae</taxon>
        <taxon>Vanilloideae</taxon>
        <taxon>Vanilleae</taxon>
        <taxon>Vanilla</taxon>
    </lineage>
</organism>
<gene>
    <name evidence="2" type="ORF">HPP92_019789</name>
</gene>
<reference evidence="2 3" key="1">
    <citation type="journal article" date="2020" name="Nat. Food">
        <title>A phased Vanilla planifolia genome enables genetic improvement of flavour and production.</title>
        <authorList>
            <person name="Hasing T."/>
            <person name="Tang H."/>
            <person name="Brym M."/>
            <person name="Khazi F."/>
            <person name="Huang T."/>
            <person name="Chambers A.H."/>
        </authorList>
    </citation>
    <scope>NUCLEOTIDE SEQUENCE [LARGE SCALE GENOMIC DNA]</scope>
    <source>
        <tissue evidence="2">Leaf</tissue>
    </source>
</reference>
<accession>A0A835UK60</accession>
<dbReference type="EMBL" id="JADCNL010000010">
    <property type="protein sequence ID" value="KAG0463720.1"/>
    <property type="molecule type" value="Genomic_DNA"/>
</dbReference>
<feature type="signal peptide" evidence="1">
    <location>
        <begin position="1"/>
        <end position="31"/>
    </location>
</feature>
<evidence type="ECO:0000256" key="1">
    <source>
        <dbReference type="SAM" id="SignalP"/>
    </source>
</evidence>
<dbReference type="OrthoDB" id="10258825at2759"/>
<name>A0A835UK60_VANPL</name>
<evidence type="ECO:0000313" key="2">
    <source>
        <dbReference type="EMBL" id="KAG0463720.1"/>
    </source>
</evidence>
<protein>
    <submittedName>
        <fullName evidence="2">Uncharacterized protein</fullName>
    </submittedName>
</protein>
<proteinExistence type="predicted"/>
<feature type="chain" id="PRO_5032314778" evidence="1">
    <location>
        <begin position="32"/>
        <end position="87"/>
    </location>
</feature>
<evidence type="ECO:0000313" key="3">
    <source>
        <dbReference type="Proteomes" id="UP000636800"/>
    </source>
</evidence>
<comment type="caution">
    <text evidence="2">The sequence shown here is derived from an EMBL/GenBank/DDBJ whole genome shotgun (WGS) entry which is preliminary data.</text>
</comment>